<dbReference type="Pfam" id="PF04093">
    <property type="entry name" value="MreD"/>
    <property type="match status" value="1"/>
</dbReference>
<keyword evidence="4 8" id="KW-0812">Transmembrane</keyword>
<keyword evidence="7 8" id="KW-0472">Membrane</keyword>
<keyword evidence="5" id="KW-0133">Cell shape</keyword>
<evidence type="ECO:0000256" key="3">
    <source>
        <dbReference type="ARBA" id="ARBA00022475"/>
    </source>
</evidence>
<feature type="transmembrane region" description="Helical" evidence="8">
    <location>
        <begin position="33"/>
        <end position="51"/>
    </location>
</feature>
<organism evidence="9 10">
    <name type="scientific">Virgibacillus indicus</name>
    <dbReference type="NCBI Taxonomy" id="2024554"/>
    <lineage>
        <taxon>Bacteria</taxon>
        <taxon>Bacillati</taxon>
        <taxon>Bacillota</taxon>
        <taxon>Bacilli</taxon>
        <taxon>Bacillales</taxon>
        <taxon>Bacillaceae</taxon>
        <taxon>Virgibacillus</taxon>
    </lineage>
</organism>
<evidence type="ECO:0000313" key="10">
    <source>
        <dbReference type="Proteomes" id="UP000216498"/>
    </source>
</evidence>
<evidence type="ECO:0000256" key="4">
    <source>
        <dbReference type="ARBA" id="ARBA00022692"/>
    </source>
</evidence>
<dbReference type="NCBIfam" id="TIGR03426">
    <property type="entry name" value="shape_MreD"/>
    <property type="match status" value="1"/>
</dbReference>
<comment type="subcellular location">
    <subcellularLocation>
        <location evidence="1">Cell membrane</location>
        <topology evidence="1">Multi-pass membrane protein</topology>
    </subcellularLocation>
</comment>
<evidence type="ECO:0000313" key="9">
    <source>
        <dbReference type="EMBL" id="OZU89825.1"/>
    </source>
</evidence>
<keyword evidence="6 8" id="KW-1133">Transmembrane helix</keyword>
<feature type="transmembrane region" description="Helical" evidence="8">
    <location>
        <begin position="63"/>
        <end position="91"/>
    </location>
</feature>
<comment type="caution">
    <text evidence="9">The sequence shown here is derived from an EMBL/GenBank/DDBJ whole genome shotgun (WGS) entry which is preliminary data.</text>
</comment>
<accession>A0A265NDH3</accession>
<dbReference type="GO" id="GO:0005886">
    <property type="term" value="C:plasma membrane"/>
    <property type="evidence" value="ECO:0007669"/>
    <property type="project" value="UniProtKB-SubCell"/>
</dbReference>
<evidence type="ECO:0000256" key="5">
    <source>
        <dbReference type="ARBA" id="ARBA00022960"/>
    </source>
</evidence>
<evidence type="ECO:0000256" key="1">
    <source>
        <dbReference type="ARBA" id="ARBA00004651"/>
    </source>
</evidence>
<evidence type="ECO:0000256" key="7">
    <source>
        <dbReference type="ARBA" id="ARBA00023136"/>
    </source>
</evidence>
<name>A0A265NDH3_9BACI</name>
<feature type="transmembrane region" description="Helical" evidence="8">
    <location>
        <begin position="6"/>
        <end position="24"/>
    </location>
</feature>
<dbReference type="Proteomes" id="UP000216498">
    <property type="component" value="Unassembled WGS sequence"/>
</dbReference>
<keyword evidence="10" id="KW-1185">Reference proteome</keyword>
<sequence>MKRLYLPLILFLFLVLEGVALELLPDNLIKSDWFFVPHWVFVFLVYLAIFYERENTYHSVIYALVFGLLIDIVYTGILGIYMFSYGIAIYIIHGLRKILHGNIYVTILLGLIGIALSDISINIIFSLVGMSEILWEDYFSNRLLPTVISNLVFLLILYPIFAKRISRWGREQLAGRNTI</sequence>
<dbReference type="RefSeq" id="WP_094883426.1">
    <property type="nucleotide sequence ID" value="NZ_NPMS01000001.1"/>
</dbReference>
<proteinExistence type="inferred from homology"/>
<gene>
    <name evidence="9" type="primary">mreD</name>
    <name evidence="9" type="ORF">CIL03_01420</name>
</gene>
<evidence type="ECO:0000256" key="2">
    <source>
        <dbReference type="ARBA" id="ARBA00007776"/>
    </source>
</evidence>
<dbReference type="InterPro" id="IPR007227">
    <property type="entry name" value="Cell_shape_determining_MreD"/>
</dbReference>
<reference evidence="9 10" key="1">
    <citation type="submission" date="2017-08" db="EMBL/GenBank/DDBJ databases">
        <title>Virgibacillus indicus sp. nov. and Virgibacillus profoundi sp. nov, two moderately halophilic bacteria isolated from marine sediment by using the Microfluidic Streak Plate.</title>
        <authorList>
            <person name="Xu B."/>
            <person name="Hu B."/>
            <person name="Wang J."/>
            <person name="Zhu Y."/>
            <person name="Huang L."/>
            <person name="Du W."/>
            <person name="Huang Y."/>
        </authorList>
    </citation>
    <scope>NUCLEOTIDE SEQUENCE [LARGE SCALE GENOMIC DNA]</scope>
    <source>
        <strain evidence="9 10">IO3-P2-C2</strain>
    </source>
</reference>
<dbReference type="EMBL" id="NPMS01000001">
    <property type="protein sequence ID" value="OZU89825.1"/>
    <property type="molecule type" value="Genomic_DNA"/>
</dbReference>
<evidence type="ECO:0000256" key="6">
    <source>
        <dbReference type="ARBA" id="ARBA00022989"/>
    </source>
</evidence>
<feature type="transmembrane region" description="Helical" evidence="8">
    <location>
        <begin position="142"/>
        <end position="161"/>
    </location>
</feature>
<evidence type="ECO:0000256" key="8">
    <source>
        <dbReference type="SAM" id="Phobius"/>
    </source>
</evidence>
<feature type="transmembrane region" description="Helical" evidence="8">
    <location>
        <begin position="103"/>
        <end position="130"/>
    </location>
</feature>
<dbReference type="OrthoDB" id="1653857at2"/>
<keyword evidence="3" id="KW-1003">Cell membrane</keyword>
<comment type="similarity">
    <text evidence="2">Belongs to the MreD family.</text>
</comment>
<dbReference type="AlphaFoldDB" id="A0A265NDH3"/>
<protein>
    <submittedName>
        <fullName evidence="9">Rod shape-determining protein MreD</fullName>
    </submittedName>
</protein>
<dbReference type="GO" id="GO:0008360">
    <property type="term" value="P:regulation of cell shape"/>
    <property type="evidence" value="ECO:0007669"/>
    <property type="project" value="UniProtKB-KW"/>
</dbReference>